<dbReference type="EMBL" id="GGEC01051814">
    <property type="protein sequence ID" value="MBX32298.1"/>
    <property type="molecule type" value="Transcribed_RNA"/>
</dbReference>
<dbReference type="AlphaFoldDB" id="A0A2P2MQ05"/>
<sequence>MPTAHKRSYRHQGYPNCLDGTSFSIQPENYLAFSYLEHKAGHPTPLALNQ</sequence>
<accession>A0A2P2MQ05</accession>
<protein>
    <submittedName>
        <fullName evidence="1">Uncharacterized protein</fullName>
    </submittedName>
</protein>
<evidence type="ECO:0000313" key="1">
    <source>
        <dbReference type="EMBL" id="MBX32298.1"/>
    </source>
</evidence>
<proteinExistence type="predicted"/>
<name>A0A2P2MQ05_RHIMU</name>
<organism evidence="1">
    <name type="scientific">Rhizophora mucronata</name>
    <name type="common">Asiatic mangrove</name>
    <dbReference type="NCBI Taxonomy" id="61149"/>
    <lineage>
        <taxon>Eukaryota</taxon>
        <taxon>Viridiplantae</taxon>
        <taxon>Streptophyta</taxon>
        <taxon>Embryophyta</taxon>
        <taxon>Tracheophyta</taxon>
        <taxon>Spermatophyta</taxon>
        <taxon>Magnoliopsida</taxon>
        <taxon>eudicotyledons</taxon>
        <taxon>Gunneridae</taxon>
        <taxon>Pentapetalae</taxon>
        <taxon>rosids</taxon>
        <taxon>fabids</taxon>
        <taxon>Malpighiales</taxon>
        <taxon>Rhizophoraceae</taxon>
        <taxon>Rhizophora</taxon>
    </lineage>
</organism>
<reference evidence="1" key="1">
    <citation type="submission" date="2018-02" db="EMBL/GenBank/DDBJ databases">
        <title>Rhizophora mucronata_Transcriptome.</title>
        <authorList>
            <person name="Meera S.P."/>
            <person name="Sreeshan A."/>
            <person name="Augustine A."/>
        </authorList>
    </citation>
    <scope>NUCLEOTIDE SEQUENCE</scope>
    <source>
        <tissue evidence="1">Leaf</tissue>
    </source>
</reference>